<dbReference type="SUPFAM" id="SSF46785">
    <property type="entry name" value="Winged helix' DNA-binding domain"/>
    <property type="match status" value="1"/>
</dbReference>
<keyword evidence="4" id="KW-0238">DNA-binding</keyword>
<comment type="subunit">
    <text evidence="1">Binds DNA as a homodimer.</text>
</comment>
<dbReference type="AlphaFoldDB" id="A0A6C6ZL74"/>
<dbReference type="Pfam" id="PF01022">
    <property type="entry name" value="HTH_5"/>
    <property type="match status" value="1"/>
</dbReference>
<sequence length="140" mass="15802">MFFRMYYCDCRPTEYPVIKAIGGQMLLTSLQLFKNLSDETRLGIVLLLREMGELCVCDLCTALDQSQPKISRHLAMLRESGLLLDRKQGKWVHYRLSPHIPSWAAQVIEQAWLSQQDDVQAIARKLASANCSGSGKAVCI</sequence>
<dbReference type="GO" id="GO:0003677">
    <property type="term" value="F:DNA binding"/>
    <property type="evidence" value="ECO:0007669"/>
    <property type="project" value="UniProtKB-KW"/>
</dbReference>
<keyword evidence="3" id="KW-0805">Transcription regulation</keyword>
<dbReference type="Proteomes" id="UP000001866">
    <property type="component" value="Chromosome"/>
</dbReference>
<dbReference type="EMBL" id="CP001120">
    <property type="protein sequence ID" value="ACF67656.1"/>
    <property type="molecule type" value="Genomic_DNA"/>
</dbReference>
<dbReference type="PANTHER" id="PTHR33154">
    <property type="entry name" value="TRANSCRIPTIONAL REGULATOR, ARSR FAMILY"/>
    <property type="match status" value="1"/>
</dbReference>
<evidence type="ECO:0000256" key="3">
    <source>
        <dbReference type="ARBA" id="ARBA00023015"/>
    </source>
</evidence>
<dbReference type="InterPro" id="IPR018334">
    <property type="entry name" value="ArsR_HTH"/>
</dbReference>
<evidence type="ECO:0000259" key="7">
    <source>
        <dbReference type="PROSITE" id="PS50987"/>
    </source>
</evidence>
<evidence type="ECO:0000256" key="1">
    <source>
        <dbReference type="ARBA" id="ARBA00011432"/>
    </source>
</evidence>
<evidence type="ECO:0000256" key="6">
    <source>
        <dbReference type="ARBA" id="ARBA00039566"/>
    </source>
</evidence>
<dbReference type="Gene3D" id="1.10.10.10">
    <property type="entry name" value="Winged helix-like DNA-binding domain superfamily/Winged helix DNA-binding domain"/>
    <property type="match status" value="1"/>
</dbReference>
<evidence type="ECO:0000256" key="5">
    <source>
        <dbReference type="ARBA" id="ARBA00023163"/>
    </source>
</evidence>
<dbReference type="KEGG" id="seh:SeHA_C3265"/>
<evidence type="ECO:0000313" key="9">
    <source>
        <dbReference type="Proteomes" id="UP000001866"/>
    </source>
</evidence>
<accession>A0A6C6ZL74</accession>
<keyword evidence="5" id="KW-0804">Transcription</keyword>
<dbReference type="GO" id="GO:0046685">
    <property type="term" value="P:response to arsenic-containing substance"/>
    <property type="evidence" value="ECO:0007669"/>
    <property type="project" value="UniProtKB-KW"/>
</dbReference>
<feature type="domain" description="HTH arsR-type" evidence="7">
    <location>
        <begin position="21"/>
        <end position="115"/>
    </location>
</feature>
<dbReference type="PANTHER" id="PTHR33154:SF18">
    <property type="entry name" value="ARSENICAL RESISTANCE OPERON REPRESSOR"/>
    <property type="match status" value="1"/>
</dbReference>
<evidence type="ECO:0000313" key="8">
    <source>
        <dbReference type="EMBL" id="ACF67656.1"/>
    </source>
</evidence>
<organism evidence="8 9">
    <name type="scientific">Salmonella heidelberg (strain SL476)</name>
    <dbReference type="NCBI Taxonomy" id="454169"/>
    <lineage>
        <taxon>Bacteria</taxon>
        <taxon>Pseudomonadati</taxon>
        <taxon>Pseudomonadota</taxon>
        <taxon>Gammaproteobacteria</taxon>
        <taxon>Enterobacterales</taxon>
        <taxon>Enterobacteriaceae</taxon>
        <taxon>Salmonella</taxon>
    </lineage>
</organism>
<dbReference type="SMART" id="SM00418">
    <property type="entry name" value="HTH_ARSR"/>
    <property type="match status" value="1"/>
</dbReference>
<dbReference type="GO" id="GO:0003700">
    <property type="term" value="F:DNA-binding transcription factor activity"/>
    <property type="evidence" value="ECO:0007669"/>
    <property type="project" value="InterPro"/>
</dbReference>
<proteinExistence type="predicted"/>
<dbReference type="InterPro" id="IPR036388">
    <property type="entry name" value="WH-like_DNA-bd_sf"/>
</dbReference>
<dbReference type="InterPro" id="IPR036390">
    <property type="entry name" value="WH_DNA-bd_sf"/>
</dbReference>
<dbReference type="PRINTS" id="PR00778">
    <property type="entry name" value="HTHARSR"/>
</dbReference>
<dbReference type="InterPro" id="IPR001845">
    <property type="entry name" value="HTH_ArsR_DNA-bd_dom"/>
</dbReference>
<gene>
    <name evidence="8" type="ordered locus">SeHA_C3265</name>
</gene>
<evidence type="ECO:0000256" key="4">
    <source>
        <dbReference type="ARBA" id="ARBA00023125"/>
    </source>
</evidence>
<dbReference type="PROSITE" id="PS00846">
    <property type="entry name" value="HTH_ARSR_1"/>
    <property type="match status" value="1"/>
</dbReference>
<name>A0A6C6ZL74_SALHS</name>
<reference evidence="8 9" key="1">
    <citation type="journal article" date="2011" name="J. Bacteriol.">
        <title>Comparative genomics of 28 Salmonella enterica isolates: evidence for CRISPR-mediated adaptive sublineage evolution.</title>
        <authorList>
            <person name="Fricke W.F."/>
            <person name="Mammel M.K."/>
            <person name="McDermott P.F."/>
            <person name="Tartera C."/>
            <person name="White D.G."/>
            <person name="Leclerc J.E."/>
            <person name="Ravel J."/>
            <person name="Cebula T.A."/>
        </authorList>
    </citation>
    <scope>NUCLEOTIDE SEQUENCE [LARGE SCALE GENOMIC DNA]</scope>
    <source>
        <strain evidence="8 9">SL476</strain>
    </source>
</reference>
<dbReference type="PROSITE" id="PS50987">
    <property type="entry name" value="HTH_ARSR_2"/>
    <property type="match status" value="1"/>
</dbReference>
<keyword evidence="2" id="KW-0059">Arsenical resistance</keyword>
<dbReference type="CDD" id="cd00090">
    <property type="entry name" value="HTH_ARSR"/>
    <property type="match status" value="1"/>
</dbReference>
<dbReference type="NCBIfam" id="NF007528">
    <property type="entry name" value="PRK10141.1"/>
    <property type="match status" value="1"/>
</dbReference>
<dbReference type="InterPro" id="IPR011991">
    <property type="entry name" value="ArsR-like_HTH"/>
</dbReference>
<dbReference type="FunFam" id="1.10.10.10:FF:000279">
    <property type="entry name" value="Transcriptional regulator, ArsR family"/>
    <property type="match status" value="1"/>
</dbReference>
<protein>
    <recommendedName>
        <fullName evidence="6">Arsenical resistance operon repressor</fullName>
    </recommendedName>
</protein>
<evidence type="ECO:0000256" key="2">
    <source>
        <dbReference type="ARBA" id="ARBA00022849"/>
    </source>
</evidence>
<dbReference type="InterPro" id="IPR051081">
    <property type="entry name" value="HTH_MetalResp_TranReg"/>
</dbReference>
<dbReference type="NCBIfam" id="NF033788">
    <property type="entry name" value="HTH_metalloreg"/>
    <property type="match status" value="1"/>
</dbReference>